<dbReference type="AlphaFoldDB" id="A0A432WZ44"/>
<sequence>MSDGQEKTEEPTAKKQEQAREKGQVARSKELGTLGVLLSAAIALIITAPQFALGLESIMAMQFELDRNAGFDQMVMFQLWPKVGSALLKPMSIFFGIVVLGAFVGNIMLGGFNFSMQAASPKPSKMSPLKGFKRMFGPQAIVELLKGLGKFFVIAICSYFLLKWQFPKIISLSEGIQPVIFADALKLVGFIFVLMVLSLLLIVAIDVPFQSHKHHKQLKMTKQEVKDERKNSEGNPQVKAKMRSMQMSMVMRRMMQDIPQADVVVTNPTHFAVALKYDPNGRDAPRVVAKGRDEVAARIREIADEAEVPLLSNPPLARSIYYTTELGHEIPEGLFMAVAQVLAYVYQLRAFHSGRGKRPKKPSSELPIPEDLQFDEEVG</sequence>
<dbReference type="Pfam" id="PF01312">
    <property type="entry name" value="Bac_export_2"/>
    <property type="match status" value="1"/>
</dbReference>
<comment type="function">
    <text evidence="12 13">Required for formation of the rod structure in the basal body of the flagellar apparatus. Together with FliI and FliH, may constitute the export apparatus of flagellin.</text>
</comment>
<dbReference type="InterPro" id="IPR006136">
    <property type="entry name" value="FlhB"/>
</dbReference>
<feature type="compositionally biased region" description="Basic and acidic residues" evidence="14">
    <location>
        <begin position="221"/>
        <end position="232"/>
    </location>
</feature>
<dbReference type="RefSeq" id="WP_126757911.1">
    <property type="nucleotide sequence ID" value="NZ_PIPQ01000007.1"/>
</dbReference>
<evidence type="ECO:0000256" key="9">
    <source>
        <dbReference type="ARBA" id="ARBA00022989"/>
    </source>
</evidence>
<name>A0A432WZ44_9GAMM</name>
<keyword evidence="5 13" id="KW-1003">Cell membrane</keyword>
<evidence type="ECO:0000256" key="12">
    <source>
        <dbReference type="ARBA" id="ARBA00025078"/>
    </source>
</evidence>
<evidence type="ECO:0000256" key="14">
    <source>
        <dbReference type="SAM" id="MobiDB-lite"/>
    </source>
</evidence>
<keyword evidence="7 13" id="KW-1005">Bacterial flagellum biogenesis</keyword>
<dbReference type="PANTHER" id="PTHR30531">
    <property type="entry name" value="FLAGELLAR BIOSYNTHETIC PROTEIN FLHB"/>
    <property type="match status" value="1"/>
</dbReference>
<feature type="transmembrane region" description="Helical" evidence="13">
    <location>
        <begin position="140"/>
        <end position="162"/>
    </location>
</feature>
<dbReference type="NCBIfam" id="TIGR00328">
    <property type="entry name" value="flhB"/>
    <property type="match status" value="1"/>
</dbReference>
<evidence type="ECO:0000256" key="4">
    <source>
        <dbReference type="ARBA" id="ARBA00022448"/>
    </source>
</evidence>
<feature type="region of interest" description="Disordered" evidence="14">
    <location>
        <begin position="1"/>
        <end position="24"/>
    </location>
</feature>
<dbReference type="PRINTS" id="PR00950">
    <property type="entry name" value="TYPE3IMSPROT"/>
</dbReference>
<dbReference type="EMBL" id="PIPQ01000007">
    <property type="protein sequence ID" value="RUO39035.1"/>
    <property type="molecule type" value="Genomic_DNA"/>
</dbReference>
<evidence type="ECO:0000256" key="2">
    <source>
        <dbReference type="ARBA" id="ARBA00010690"/>
    </source>
</evidence>
<evidence type="ECO:0000256" key="8">
    <source>
        <dbReference type="ARBA" id="ARBA00022927"/>
    </source>
</evidence>
<dbReference type="GO" id="GO:0009306">
    <property type="term" value="P:protein secretion"/>
    <property type="evidence" value="ECO:0007669"/>
    <property type="project" value="InterPro"/>
</dbReference>
<gene>
    <name evidence="13 15" type="primary">flhB</name>
    <name evidence="15" type="ORF">CWE15_09810</name>
</gene>
<dbReference type="PANTHER" id="PTHR30531:SF12">
    <property type="entry name" value="FLAGELLAR BIOSYNTHETIC PROTEIN FLHB"/>
    <property type="match status" value="1"/>
</dbReference>
<evidence type="ECO:0000256" key="3">
    <source>
        <dbReference type="ARBA" id="ARBA00021622"/>
    </source>
</evidence>
<comment type="caution">
    <text evidence="15">The sequence shown here is derived from an EMBL/GenBank/DDBJ whole genome shotgun (WGS) entry which is preliminary data.</text>
</comment>
<keyword evidence="16" id="KW-1185">Reference proteome</keyword>
<dbReference type="Gene3D" id="3.40.1690.10">
    <property type="entry name" value="secretion proteins EscU"/>
    <property type="match status" value="1"/>
</dbReference>
<dbReference type="FunFam" id="3.40.1690.10:FF:000001">
    <property type="entry name" value="Flagellar biosynthetic protein FlhB"/>
    <property type="match status" value="1"/>
</dbReference>
<feature type="region of interest" description="Disordered" evidence="14">
    <location>
        <begin position="218"/>
        <end position="238"/>
    </location>
</feature>
<dbReference type="GO" id="GO:0005886">
    <property type="term" value="C:plasma membrane"/>
    <property type="evidence" value="ECO:0007669"/>
    <property type="project" value="UniProtKB-SubCell"/>
</dbReference>
<proteinExistence type="inferred from homology"/>
<evidence type="ECO:0000313" key="15">
    <source>
        <dbReference type="EMBL" id="RUO39035.1"/>
    </source>
</evidence>
<keyword evidence="4 13" id="KW-0813">Transport</keyword>
<protein>
    <recommendedName>
        <fullName evidence="3 13">Flagellar biosynthetic protein FlhB</fullName>
    </recommendedName>
</protein>
<accession>A0A432WZ44</accession>
<organism evidence="15 16">
    <name type="scientific">Aliidiomarina taiwanensis</name>
    <dbReference type="NCBI Taxonomy" id="946228"/>
    <lineage>
        <taxon>Bacteria</taxon>
        <taxon>Pseudomonadati</taxon>
        <taxon>Pseudomonadota</taxon>
        <taxon>Gammaproteobacteria</taxon>
        <taxon>Alteromonadales</taxon>
        <taxon>Idiomarinaceae</taxon>
        <taxon>Aliidiomarina</taxon>
    </lineage>
</organism>
<comment type="subcellular location">
    <subcellularLocation>
        <location evidence="1">Cell membrane</location>
        <topology evidence="1">Multi-pass membrane protein</topology>
    </subcellularLocation>
</comment>
<keyword evidence="6 13" id="KW-0812">Transmembrane</keyword>
<dbReference type="InterPro" id="IPR029025">
    <property type="entry name" value="T3SS_substrate_exporter_C"/>
</dbReference>
<dbReference type="OrthoDB" id="9807950at2"/>
<evidence type="ECO:0000256" key="10">
    <source>
        <dbReference type="ARBA" id="ARBA00023136"/>
    </source>
</evidence>
<feature type="transmembrane region" description="Helical" evidence="13">
    <location>
        <begin position="93"/>
        <end position="119"/>
    </location>
</feature>
<dbReference type="InterPro" id="IPR006135">
    <property type="entry name" value="T3SS_substrate_exporter"/>
</dbReference>
<feature type="region of interest" description="Disordered" evidence="14">
    <location>
        <begin position="354"/>
        <end position="379"/>
    </location>
</feature>
<keyword evidence="15" id="KW-0282">Flagellum</keyword>
<evidence type="ECO:0000256" key="6">
    <source>
        <dbReference type="ARBA" id="ARBA00022692"/>
    </source>
</evidence>
<keyword evidence="9 13" id="KW-1133">Transmembrane helix</keyword>
<evidence type="ECO:0000256" key="7">
    <source>
        <dbReference type="ARBA" id="ARBA00022795"/>
    </source>
</evidence>
<keyword evidence="8 13" id="KW-0653">Protein transport</keyword>
<feature type="transmembrane region" description="Helical" evidence="13">
    <location>
        <begin position="187"/>
        <end position="209"/>
    </location>
</feature>
<dbReference type="GO" id="GO:0044780">
    <property type="term" value="P:bacterial-type flagellum assembly"/>
    <property type="evidence" value="ECO:0007669"/>
    <property type="project" value="InterPro"/>
</dbReference>
<evidence type="ECO:0000256" key="13">
    <source>
        <dbReference type="RuleBase" id="RU364091"/>
    </source>
</evidence>
<keyword evidence="15" id="KW-0966">Cell projection</keyword>
<evidence type="ECO:0000256" key="5">
    <source>
        <dbReference type="ARBA" id="ARBA00022475"/>
    </source>
</evidence>
<evidence type="ECO:0000256" key="11">
    <source>
        <dbReference type="ARBA" id="ARBA00023225"/>
    </source>
</evidence>
<keyword evidence="11 13" id="KW-1006">Bacterial flagellum protein export</keyword>
<evidence type="ECO:0000313" key="16">
    <source>
        <dbReference type="Proteomes" id="UP000286976"/>
    </source>
</evidence>
<keyword evidence="10 13" id="KW-0472">Membrane</keyword>
<reference evidence="15 16" key="1">
    <citation type="journal article" date="2011" name="Front. Microbiol.">
        <title>Genomic signatures of strain selection and enhancement in Bacillus atrophaeus var. globigii, a historical biowarfare simulant.</title>
        <authorList>
            <person name="Gibbons H.S."/>
            <person name="Broomall S.M."/>
            <person name="McNew L.A."/>
            <person name="Daligault H."/>
            <person name="Chapman C."/>
            <person name="Bruce D."/>
            <person name="Karavis M."/>
            <person name="Krepps M."/>
            <person name="McGregor P.A."/>
            <person name="Hong C."/>
            <person name="Park K.H."/>
            <person name="Akmal A."/>
            <person name="Feldman A."/>
            <person name="Lin J.S."/>
            <person name="Chang W.E."/>
            <person name="Higgs B.W."/>
            <person name="Demirev P."/>
            <person name="Lindquist J."/>
            <person name="Liem A."/>
            <person name="Fochler E."/>
            <person name="Read T.D."/>
            <person name="Tapia R."/>
            <person name="Johnson S."/>
            <person name="Bishop-Lilly K.A."/>
            <person name="Detter C."/>
            <person name="Han C."/>
            <person name="Sozhamannan S."/>
            <person name="Rosenzweig C.N."/>
            <person name="Skowronski E.W."/>
        </authorList>
    </citation>
    <scope>NUCLEOTIDE SEQUENCE [LARGE SCALE GENOMIC DNA]</scope>
    <source>
        <strain evidence="15 16">AIT1</strain>
    </source>
</reference>
<dbReference type="SUPFAM" id="SSF160544">
    <property type="entry name" value="EscU C-terminal domain-like"/>
    <property type="match status" value="1"/>
</dbReference>
<evidence type="ECO:0000256" key="1">
    <source>
        <dbReference type="ARBA" id="ARBA00004651"/>
    </source>
</evidence>
<keyword evidence="15" id="KW-0969">Cilium</keyword>
<feature type="transmembrane region" description="Helical" evidence="13">
    <location>
        <begin position="31"/>
        <end position="53"/>
    </location>
</feature>
<comment type="similarity">
    <text evidence="2 13">Belongs to the type III secretion exporter family.</text>
</comment>
<dbReference type="Proteomes" id="UP000286976">
    <property type="component" value="Unassembled WGS sequence"/>
</dbReference>